<reference evidence="1 2" key="1">
    <citation type="submission" date="2007-08" db="EMBL/GenBank/DDBJ databases">
        <authorList>
            <person name="Fulton L."/>
            <person name="Clifton S."/>
            <person name="Fulton B."/>
            <person name="Xu J."/>
            <person name="Minx P."/>
            <person name="Pepin K.H."/>
            <person name="Johnson M."/>
            <person name="Thiruvilangam P."/>
            <person name="Bhonagiri V."/>
            <person name="Nash W.E."/>
            <person name="Mardis E.R."/>
            <person name="Wilson R.K."/>
        </authorList>
    </citation>
    <scope>NUCLEOTIDE SEQUENCE [LARGE SCALE GENOMIC DNA]</scope>
    <source>
        <strain evidence="2">ATCC BAA-613 / DSM 15670 / CCUG 46953 / JCM 12243 / WAL 16351</strain>
    </source>
</reference>
<dbReference type="PaxDb" id="411902-CLOBOL_06516"/>
<evidence type="ECO:0000313" key="2">
    <source>
        <dbReference type="Proteomes" id="UP000005396"/>
    </source>
</evidence>
<organism evidence="1 2">
    <name type="scientific">Enterocloster bolteae (strain ATCC BAA-613 / DSM 15670 / CCUG 46953 / JCM 12243 / WAL 16351)</name>
    <name type="common">Clostridium bolteae</name>
    <dbReference type="NCBI Taxonomy" id="411902"/>
    <lineage>
        <taxon>Bacteria</taxon>
        <taxon>Bacillati</taxon>
        <taxon>Bacillota</taxon>
        <taxon>Clostridia</taxon>
        <taxon>Lachnospirales</taxon>
        <taxon>Lachnospiraceae</taxon>
        <taxon>Enterocloster</taxon>
    </lineage>
</organism>
<dbReference type="HOGENOM" id="CLU_3372907_0_0_9"/>
<sequence>MGSRRLGMKKLYIVLIRMFYLSMTKVYSSDMSKV</sequence>
<reference evidence="1 2" key="2">
    <citation type="submission" date="2007-09" db="EMBL/GenBank/DDBJ databases">
        <title>Draft genome sequence of Clostridium bolteae (ATCC BAA-613).</title>
        <authorList>
            <person name="Sudarsanam P."/>
            <person name="Ley R."/>
            <person name="Guruge J."/>
            <person name="Turnbaugh P.J."/>
            <person name="Mahowald M."/>
            <person name="Liep D."/>
            <person name="Gordon J."/>
        </authorList>
    </citation>
    <scope>NUCLEOTIDE SEQUENCE [LARGE SCALE GENOMIC DNA]</scope>
    <source>
        <strain evidence="2">ATCC BAA-613 / DSM 15670 / CCUG 46953 / JCM 12243 / WAL 16351</strain>
    </source>
</reference>
<evidence type="ECO:0000313" key="1">
    <source>
        <dbReference type="EMBL" id="EDP13226.1"/>
    </source>
</evidence>
<accession>A8S373</accession>
<gene>
    <name evidence="1" type="ORF">CLOBOL_06516</name>
</gene>
<name>A8S373_ENTBW</name>
<proteinExistence type="predicted"/>
<comment type="caution">
    <text evidence="1">The sequence shown here is derived from an EMBL/GenBank/DDBJ whole genome shotgun (WGS) entry which is preliminary data.</text>
</comment>
<dbReference type="EMBL" id="ABCC02000054">
    <property type="protein sequence ID" value="EDP13226.1"/>
    <property type="molecule type" value="Genomic_DNA"/>
</dbReference>
<protein>
    <submittedName>
        <fullName evidence="1">Uncharacterized protein</fullName>
    </submittedName>
</protein>
<dbReference type="AlphaFoldDB" id="A8S373"/>
<dbReference type="Proteomes" id="UP000005396">
    <property type="component" value="Unassembled WGS sequence"/>
</dbReference>